<organism evidence="9 10">
    <name type="scientific">Populus trichocarpa</name>
    <name type="common">Western balsam poplar</name>
    <name type="synonym">Populus balsamifera subsp. trichocarpa</name>
    <dbReference type="NCBI Taxonomy" id="3694"/>
    <lineage>
        <taxon>Eukaryota</taxon>
        <taxon>Viridiplantae</taxon>
        <taxon>Streptophyta</taxon>
        <taxon>Embryophyta</taxon>
        <taxon>Tracheophyta</taxon>
        <taxon>Spermatophyta</taxon>
        <taxon>Magnoliopsida</taxon>
        <taxon>eudicotyledons</taxon>
        <taxon>Gunneridae</taxon>
        <taxon>Pentapetalae</taxon>
        <taxon>rosids</taxon>
        <taxon>fabids</taxon>
        <taxon>Malpighiales</taxon>
        <taxon>Salicaceae</taxon>
        <taxon>Saliceae</taxon>
        <taxon>Populus</taxon>
    </lineage>
</organism>
<evidence type="ECO:0000313" key="9">
    <source>
        <dbReference type="EMBL" id="PNT58391.1"/>
    </source>
</evidence>
<comment type="similarity">
    <text evidence="2 7">Belongs to the NDUFAF7 family.</text>
</comment>
<dbReference type="SUPFAM" id="SSF53335">
    <property type="entry name" value="S-adenosyl-L-methionine-dependent methyltransferases"/>
    <property type="match status" value="1"/>
</dbReference>
<feature type="region of interest" description="Disordered" evidence="8">
    <location>
        <begin position="1"/>
        <end position="33"/>
    </location>
</feature>
<evidence type="ECO:0000256" key="3">
    <source>
        <dbReference type="ARBA" id="ARBA00022603"/>
    </source>
</evidence>
<dbReference type="InterPro" id="IPR003788">
    <property type="entry name" value="NDUFAF7"/>
</dbReference>
<evidence type="ECO:0000256" key="1">
    <source>
        <dbReference type="ARBA" id="ARBA00004173"/>
    </source>
</evidence>
<feature type="compositionally biased region" description="Polar residues" evidence="8">
    <location>
        <begin position="1"/>
        <end position="13"/>
    </location>
</feature>
<dbReference type="InterPro" id="IPR029063">
    <property type="entry name" value="SAM-dependent_MTases_sf"/>
</dbReference>
<keyword evidence="10" id="KW-1185">Reference proteome</keyword>
<comment type="catalytic activity">
    <reaction evidence="6 7">
        <text>L-arginyl-[protein] + 2 S-adenosyl-L-methionine = N(omega),N(omega)'-dimethyl-L-arginyl-[protein] + 2 S-adenosyl-L-homocysteine + 2 H(+)</text>
        <dbReference type="Rhea" id="RHEA:48108"/>
        <dbReference type="Rhea" id="RHEA-COMP:10532"/>
        <dbReference type="Rhea" id="RHEA-COMP:11992"/>
        <dbReference type="ChEBI" id="CHEBI:15378"/>
        <dbReference type="ChEBI" id="CHEBI:29965"/>
        <dbReference type="ChEBI" id="CHEBI:57856"/>
        <dbReference type="ChEBI" id="CHEBI:59789"/>
        <dbReference type="ChEBI" id="CHEBI:88221"/>
        <dbReference type="EC" id="2.1.1.320"/>
    </reaction>
</comment>
<dbReference type="EMBL" id="CM009290">
    <property type="protein sequence ID" value="PNT58391.1"/>
    <property type="molecule type" value="Genomic_DNA"/>
</dbReference>
<dbReference type="GO" id="GO:0032259">
    <property type="term" value="P:methylation"/>
    <property type="evidence" value="ECO:0007669"/>
    <property type="project" value="UniProtKB-KW"/>
</dbReference>
<dbReference type="EC" id="2.1.1.320" evidence="7"/>
<evidence type="ECO:0000256" key="2">
    <source>
        <dbReference type="ARBA" id="ARBA00005891"/>
    </source>
</evidence>
<evidence type="ECO:0000256" key="7">
    <source>
        <dbReference type="RuleBase" id="RU364114"/>
    </source>
</evidence>
<keyword evidence="4 7" id="KW-0808">Transferase</keyword>
<evidence type="ECO:0000256" key="4">
    <source>
        <dbReference type="ARBA" id="ARBA00022679"/>
    </source>
</evidence>
<dbReference type="PANTHER" id="PTHR12049">
    <property type="entry name" value="PROTEIN ARGININE METHYLTRANSFERASE NDUFAF7, MITOCHONDRIAL"/>
    <property type="match status" value="1"/>
</dbReference>
<dbReference type="InterPro" id="IPR038375">
    <property type="entry name" value="NDUFAF7_sf"/>
</dbReference>
<dbReference type="STRING" id="3694.A0A2K2C8N5"/>
<evidence type="ECO:0000256" key="8">
    <source>
        <dbReference type="SAM" id="MobiDB-lite"/>
    </source>
</evidence>
<sequence length="130" mass="14547">MEMRESQSTSISIDRSALYNPPGHSHEPTSESELFRGGSISVAEYMEEVLMNPKFGFYINRDVFGVERDFITSPEVSQMFGEMVVNLVELGAGRGTLMADLLRGASKFKSFTESLHVHMVECSSMLQKTQ</sequence>
<keyword evidence="5 7" id="KW-0496">Mitochondrion</keyword>
<comment type="subcellular location">
    <subcellularLocation>
        <location evidence="1 7">Mitochondrion</location>
    </subcellularLocation>
</comment>
<dbReference type="GO" id="GO:0035243">
    <property type="term" value="F:protein-arginine omega-N symmetric methyltransferase activity"/>
    <property type="evidence" value="ECO:0007669"/>
    <property type="project" value="UniProtKB-EC"/>
</dbReference>
<gene>
    <name evidence="9" type="ORF">POPTR_001G351100</name>
</gene>
<reference evidence="9 10" key="1">
    <citation type="journal article" date="2006" name="Science">
        <title>The genome of black cottonwood, Populus trichocarpa (Torr. &amp; Gray).</title>
        <authorList>
            <person name="Tuskan G.A."/>
            <person name="Difazio S."/>
            <person name="Jansson S."/>
            <person name="Bohlmann J."/>
            <person name="Grigoriev I."/>
            <person name="Hellsten U."/>
            <person name="Putnam N."/>
            <person name="Ralph S."/>
            <person name="Rombauts S."/>
            <person name="Salamov A."/>
            <person name="Schein J."/>
            <person name="Sterck L."/>
            <person name="Aerts A."/>
            <person name="Bhalerao R.R."/>
            <person name="Bhalerao R.P."/>
            <person name="Blaudez D."/>
            <person name="Boerjan W."/>
            <person name="Brun A."/>
            <person name="Brunner A."/>
            <person name="Busov V."/>
            <person name="Campbell M."/>
            <person name="Carlson J."/>
            <person name="Chalot M."/>
            <person name="Chapman J."/>
            <person name="Chen G.L."/>
            <person name="Cooper D."/>
            <person name="Coutinho P.M."/>
            <person name="Couturier J."/>
            <person name="Covert S."/>
            <person name="Cronk Q."/>
            <person name="Cunningham R."/>
            <person name="Davis J."/>
            <person name="Degroeve S."/>
            <person name="Dejardin A."/>
            <person name="Depamphilis C."/>
            <person name="Detter J."/>
            <person name="Dirks B."/>
            <person name="Dubchak I."/>
            <person name="Duplessis S."/>
            <person name="Ehlting J."/>
            <person name="Ellis B."/>
            <person name="Gendler K."/>
            <person name="Goodstein D."/>
            <person name="Gribskov M."/>
            <person name="Grimwood J."/>
            <person name="Groover A."/>
            <person name="Gunter L."/>
            <person name="Hamberger B."/>
            <person name="Heinze B."/>
            <person name="Helariutta Y."/>
            <person name="Henrissat B."/>
            <person name="Holligan D."/>
            <person name="Holt R."/>
            <person name="Huang W."/>
            <person name="Islam-Faridi N."/>
            <person name="Jones S."/>
            <person name="Jones-Rhoades M."/>
            <person name="Jorgensen R."/>
            <person name="Joshi C."/>
            <person name="Kangasjarvi J."/>
            <person name="Karlsson J."/>
            <person name="Kelleher C."/>
            <person name="Kirkpatrick R."/>
            <person name="Kirst M."/>
            <person name="Kohler A."/>
            <person name="Kalluri U."/>
            <person name="Larimer F."/>
            <person name="Leebens-Mack J."/>
            <person name="Leple J.C."/>
            <person name="Locascio P."/>
            <person name="Lou Y."/>
            <person name="Lucas S."/>
            <person name="Martin F."/>
            <person name="Montanini B."/>
            <person name="Napoli C."/>
            <person name="Nelson D.R."/>
            <person name="Nelson C."/>
            <person name="Nieminen K."/>
            <person name="Nilsson O."/>
            <person name="Pereda V."/>
            <person name="Peter G."/>
            <person name="Philippe R."/>
            <person name="Pilate G."/>
            <person name="Poliakov A."/>
            <person name="Razumovskaya J."/>
            <person name="Richardson P."/>
            <person name="Rinaldi C."/>
            <person name="Ritland K."/>
            <person name="Rouze P."/>
            <person name="Ryaboy D."/>
            <person name="Schmutz J."/>
            <person name="Schrader J."/>
            <person name="Segerman B."/>
            <person name="Shin H."/>
            <person name="Siddiqui A."/>
            <person name="Sterky F."/>
            <person name="Terry A."/>
            <person name="Tsai C.J."/>
            <person name="Uberbacher E."/>
            <person name="Unneberg P."/>
            <person name="Vahala J."/>
            <person name="Wall K."/>
            <person name="Wessler S."/>
            <person name="Yang G."/>
            <person name="Yin T."/>
            <person name="Douglas C."/>
            <person name="Marra M."/>
            <person name="Sandberg G."/>
            <person name="Van de Peer Y."/>
            <person name="Rokhsar D."/>
        </authorList>
    </citation>
    <scope>NUCLEOTIDE SEQUENCE [LARGE SCALE GENOMIC DNA]</scope>
    <source>
        <strain evidence="10">cv. Nisqually</strain>
    </source>
</reference>
<dbReference type="AlphaFoldDB" id="A0A2K2C8N5"/>
<evidence type="ECO:0000256" key="6">
    <source>
        <dbReference type="ARBA" id="ARBA00048612"/>
    </source>
</evidence>
<comment type="function">
    <text evidence="7">Arginine methyltransferase involved in the assembly or stability of mitochondrial NADH:ubiquinone oxidoreductase complex (complex I).</text>
</comment>
<accession>A0A2K2C8N5</accession>
<dbReference type="PANTHER" id="PTHR12049:SF7">
    <property type="entry name" value="PROTEIN ARGININE METHYLTRANSFERASE NDUFAF7, MITOCHONDRIAL"/>
    <property type="match status" value="1"/>
</dbReference>
<evidence type="ECO:0000313" key="10">
    <source>
        <dbReference type="Proteomes" id="UP000006729"/>
    </source>
</evidence>
<dbReference type="InParanoid" id="A0A2K2C8N5"/>
<dbReference type="Proteomes" id="UP000006729">
    <property type="component" value="Chromosome 1"/>
</dbReference>
<name>A0A2K2C8N5_POPTR</name>
<keyword evidence="3 7" id="KW-0489">Methyltransferase</keyword>
<dbReference type="GO" id="GO:0005739">
    <property type="term" value="C:mitochondrion"/>
    <property type="evidence" value="ECO:0007669"/>
    <property type="project" value="UniProtKB-SubCell"/>
</dbReference>
<proteinExistence type="inferred from homology"/>
<evidence type="ECO:0000256" key="5">
    <source>
        <dbReference type="ARBA" id="ARBA00023128"/>
    </source>
</evidence>
<dbReference type="Gene3D" id="3.40.50.12710">
    <property type="match status" value="1"/>
</dbReference>
<protein>
    <recommendedName>
        <fullName evidence="7">Protein arginine methyltransferase NDUFAF7</fullName>
        <ecNumber evidence="7">2.1.1.320</ecNumber>
    </recommendedName>
</protein>
<dbReference type="Pfam" id="PF02636">
    <property type="entry name" value="Methyltransf_28"/>
    <property type="match status" value="1"/>
</dbReference>